<evidence type="ECO:0000259" key="12">
    <source>
        <dbReference type="Pfam" id="PF01467"/>
    </source>
</evidence>
<dbReference type="Gene3D" id="3.40.50.620">
    <property type="entry name" value="HUPs"/>
    <property type="match status" value="1"/>
</dbReference>
<keyword evidence="7 11" id="KW-0547">Nucleotide-binding</keyword>
<dbReference type="Pfam" id="PF01467">
    <property type="entry name" value="CTP_transf_like"/>
    <property type="match status" value="1"/>
</dbReference>
<evidence type="ECO:0000313" key="13">
    <source>
        <dbReference type="EMBL" id="HFI90923.1"/>
    </source>
</evidence>
<evidence type="ECO:0000256" key="7">
    <source>
        <dbReference type="ARBA" id="ARBA00022741"/>
    </source>
</evidence>
<dbReference type="NCBIfam" id="TIGR00482">
    <property type="entry name" value="nicotinate (nicotinamide) nucleotide adenylyltransferase"/>
    <property type="match status" value="1"/>
</dbReference>
<evidence type="ECO:0000256" key="10">
    <source>
        <dbReference type="ARBA" id="ARBA00048721"/>
    </source>
</evidence>
<accession>A0A7V2ZJE3</accession>
<evidence type="ECO:0000256" key="6">
    <source>
        <dbReference type="ARBA" id="ARBA00022695"/>
    </source>
</evidence>
<comment type="pathway">
    <text evidence="2 11">Cofactor biosynthesis; NAD(+) biosynthesis; deamido-NAD(+) from nicotinate D-ribonucleotide: step 1/1.</text>
</comment>
<dbReference type="HAMAP" id="MF_00244">
    <property type="entry name" value="NaMN_adenylyltr"/>
    <property type="match status" value="1"/>
</dbReference>
<feature type="domain" description="Cytidyltransferase-like" evidence="12">
    <location>
        <begin position="6"/>
        <end position="165"/>
    </location>
</feature>
<evidence type="ECO:0000256" key="11">
    <source>
        <dbReference type="HAMAP-Rule" id="MF_00244"/>
    </source>
</evidence>
<dbReference type="EMBL" id="DSUJ01000008">
    <property type="protein sequence ID" value="HFI90923.1"/>
    <property type="molecule type" value="Genomic_DNA"/>
</dbReference>
<keyword evidence="5 11" id="KW-0808">Transferase</keyword>
<evidence type="ECO:0000256" key="8">
    <source>
        <dbReference type="ARBA" id="ARBA00022840"/>
    </source>
</evidence>
<evidence type="ECO:0000256" key="5">
    <source>
        <dbReference type="ARBA" id="ARBA00022679"/>
    </source>
</evidence>
<dbReference type="InterPro" id="IPR005248">
    <property type="entry name" value="NadD/NMNAT"/>
</dbReference>
<name>A0A7V2ZJE3_9BACT</name>
<keyword evidence="6 11" id="KW-0548">Nucleotidyltransferase</keyword>
<proteinExistence type="inferred from homology"/>
<evidence type="ECO:0000256" key="1">
    <source>
        <dbReference type="ARBA" id="ARBA00002324"/>
    </source>
</evidence>
<evidence type="ECO:0000256" key="2">
    <source>
        <dbReference type="ARBA" id="ARBA00005019"/>
    </source>
</evidence>
<dbReference type="NCBIfam" id="NF000840">
    <property type="entry name" value="PRK00071.1-3"/>
    <property type="match status" value="1"/>
</dbReference>
<dbReference type="SUPFAM" id="SSF52374">
    <property type="entry name" value="Nucleotidylyl transferase"/>
    <property type="match status" value="1"/>
</dbReference>
<keyword evidence="4 11" id="KW-0662">Pyridine nucleotide biosynthesis</keyword>
<protein>
    <recommendedName>
        <fullName evidence="11">Probable nicotinate-nucleotide adenylyltransferase</fullName>
        <ecNumber evidence="11">2.7.7.18</ecNumber>
    </recommendedName>
    <alternativeName>
        <fullName evidence="11">Deamido-NAD(+) diphosphorylase</fullName>
    </alternativeName>
    <alternativeName>
        <fullName evidence="11">Deamido-NAD(+) pyrophosphorylase</fullName>
    </alternativeName>
    <alternativeName>
        <fullName evidence="11">Nicotinate mononucleotide adenylyltransferase</fullName>
        <shortName evidence="11">NaMN adenylyltransferase</shortName>
    </alternativeName>
</protein>
<comment type="similarity">
    <text evidence="3 11">Belongs to the NadD family.</text>
</comment>
<dbReference type="InterPro" id="IPR004821">
    <property type="entry name" value="Cyt_trans-like"/>
</dbReference>
<dbReference type="CDD" id="cd02165">
    <property type="entry name" value="NMNAT"/>
    <property type="match status" value="1"/>
</dbReference>
<gene>
    <name evidence="11" type="primary">nadD</name>
    <name evidence="13" type="ORF">ENS31_05235</name>
</gene>
<dbReference type="GO" id="GO:0005524">
    <property type="term" value="F:ATP binding"/>
    <property type="evidence" value="ECO:0007669"/>
    <property type="project" value="UniProtKB-KW"/>
</dbReference>
<sequence length="194" mass="22818">MSKIGIFGGTFDPIHHGHLITAQSVREIRNLDKIIFIPTYISPHKTNVKTSSPQDRLNMIKLSIEGVDFFEVSDFEIKKHDVSYTVDTLREFKKYYDEIELIIGYDNIFKFYTWKEPDEIMNLAKVIVLKRKSSQPVEFIDKYVEQATFVQTRGIEISATDIRHRVHQGLPIHYLVPKEVEKYILEHKLYTEEI</sequence>
<dbReference type="PANTHER" id="PTHR39321">
    <property type="entry name" value="NICOTINATE-NUCLEOTIDE ADENYLYLTRANSFERASE-RELATED"/>
    <property type="match status" value="1"/>
</dbReference>
<dbReference type="NCBIfam" id="TIGR00125">
    <property type="entry name" value="cyt_tran_rel"/>
    <property type="match status" value="1"/>
</dbReference>
<dbReference type="GO" id="GO:0004515">
    <property type="term" value="F:nicotinate-nucleotide adenylyltransferase activity"/>
    <property type="evidence" value="ECO:0007669"/>
    <property type="project" value="UniProtKB-UniRule"/>
</dbReference>
<dbReference type="RefSeq" id="WP_304146295.1">
    <property type="nucleotide sequence ID" value="NZ_JAOAIE010000078.1"/>
</dbReference>
<dbReference type="AlphaFoldDB" id="A0A7V2ZJE3"/>
<evidence type="ECO:0000256" key="3">
    <source>
        <dbReference type="ARBA" id="ARBA00009014"/>
    </source>
</evidence>
<comment type="function">
    <text evidence="1 11">Catalyzes the reversible adenylation of nicotinate mononucleotide (NaMN) to nicotinic acid adenine dinucleotide (NaAD).</text>
</comment>
<dbReference type="InterPro" id="IPR014729">
    <property type="entry name" value="Rossmann-like_a/b/a_fold"/>
</dbReference>
<evidence type="ECO:0000256" key="4">
    <source>
        <dbReference type="ARBA" id="ARBA00022642"/>
    </source>
</evidence>
<dbReference type="EC" id="2.7.7.18" evidence="11"/>
<keyword evidence="9 11" id="KW-0520">NAD</keyword>
<dbReference type="GO" id="GO:0009435">
    <property type="term" value="P:NAD+ biosynthetic process"/>
    <property type="evidence" value="ECO:0007669"/>
    <property type="project" value="UniProtKB-UniRule"/>
</dbReference>
<keyword evidence="8 11" id="KW-0067">ATP-binding</keyword>
<evidence type="ECO:0000256" key="9">
    <source>
        <dbReference type="ARBA" id="ARBA00023027"/>
    </source>
</evidence>
<comment type="catalytic activity">
    <reaction evidence="10 11">
        <text>nicotinate beta-D-ribonucleotide + ATP + H(+) = deamido-NAD(+) + diphosphate</text>
        <dbReference type="Rhea" id="RHEA:22860"/>
        <dbReference type="ChEBI" id="CHEBI:15378"/>
        <dbReference type="ChEBI" id="CHEBI:30616"/>
        <dbReference type="ChEBI" id="CHEBI:33019"/>
        <dbReference type="ChEBI" id="CHEBI:57502"/>
        <dbReference type="ChEBI" id="CHEBI:58437"/>
        <dbReference type="EC" id="2.7.7.18"/>
    </reaction>
</comment>
<dbReference type="UniPathway" id="UPA00253">
    <property type="reaction ID" value="UER00332"/>
</dbReference>
<reference evidence="13" key="1">
    <citation type="journal article" date="2020" name="mSystems">
        <title>Genome- and Community-Level Interaction Insights into Carbon Utilization and Element Cycling Functions of Hydrothermarchaeota in Hydrothermal Sediment.</title>
        <authorList>
            <person name="Zhou Z."/>
            <person name="Liu Y."/>
            <person name="Xu W."/>
            <person name="Pan J."/>
            <person name="Luo Z.H."/>
            <person name="Li M."/>
        </authorList>
    </citation>
    <scope>NUCLEOTIDE SEQUENCE [LARGE SCALE GENOMIC DNA]</scope>
    <source>
        <strain evidence="13">SpSt-479</strain>
    </source>
</reference>
<dbReference type="PANTHER" id="PTHR39321:SF3">
    <property type="entry name" value="PHOSPHOPANTETHEINE ADENYLYLTRANSFERASE"/>
    <property type="match status" value="1"/>
</dbReference>
<organism evidence="13">
    <name type="scientific">Ignavibacterium album</name>
    <dbReference type="NCBI Taxonomy" id="591197"/>
    <lineage>
        <taxon>Bacteria</taxon>
        <taxon>Pseudomonadati</taxon>
        <taxon>Ignavibacteriota</taxon>
        <taxon>Ignavibacteria</taxon>
        <taxon>Ignavibacteriales</taxon>
        <taxon>Ignavibacteriaceae</taxon>
        <taxon>Ignavibacterium</taxon>
    </lineage>
</organism>
<comment type="caution">
    <text evidence="13">The sequence shown here is derived from an EMBL/GenBank/DDBJ whole genome shotgun (WGS) entry which is preliminary data.</text>
</comment>